<comment type="caution">
    <text evidence="2">The sequence shown here is derived from an EMBL/GenBank/DDBJ whole genome shotgun (WGS) entry which is preliminary data.</text>
</comment>
<proteinExistence type="predicted"/>
<accession>A0A372IT65</accession>
<dbReference type="Proteomes" id="UP000264702">
    <property type="component" value="Unassembled WGS sequence"/>
</dbReference>
<gene>
    <name evidence="2" type="ORF">D0Y96_05720</name>
</gene>
<sequence>MNREDGTLQLLRAGFWILVAGVVAALLTATVFGGISRHGPHTNSGWLALMAAMTCLPFGVMVFALGAAKWLRNRRLTGSAASSR</sequence>
<dbReference type="EMBL" id="QVQT01000002">
    <property type="protein sequence ID" value="RFU17969.1"/>
    <property type="molecule type" value="Genomic_DNA"/>
</dbReference>
<feature type="transmembrane region" description="Helical" evidence="1">
    <location>
        <begin position="12"/>
        <end position="35"/>
    </location>
</feature>
<dbReference type="AlphaFoldDB" id="A0A372IT65"/>
<organism evidence="2 3">
    <name type="scientific">Paracidobacterium acidisoli</name>
    <dbReference type="NCBI Taxonomy" id="2303751"/>
    <lineage>
        <taxon>Bacteria</taxon>
        <taxon>Pseudomonadati</taxon>
        <taxon>Acidobacteriota</taxon>
        <taxon>Terriglobia</taxon>
        <taxon>Terriglobales</taxon>
        <taxon>Acidobacteriaceae</taxon>
        <taxon>Paracidobacterium</taxon>
    </lineage>
</organism>
<dbReference type="OrthoDB" id="122126at2"/>
<evidence type="ECO:0000256" key="1">
    <source>
        <dbReference type="SAM" id="Phobius"/>
    </source>
</evidence>
<name>A0A372IT65_9BACT</name>
<keyword evidence="1" id="KW-0472">Membrane</keyword>
<evidence type="ECO:0000313" key="2">
    <source>
        <dbReference type="EMBL" id="RFU17969.1"/>
    </source>
</evidence>
<keyword evidence="1" id="KW-0812">Transmembrane</keyword>
<evidence type="ECO:0000313" key="3">
    <source>
        <dbReference type="Proteomes" id="UP000264702"/>
    </source>
</evidence>
<protein>
    <submittedName>
        <fullName evidence="2">Uncharacterized protein</fullName>
    </submittedName>
</protein>
<keyword evidence="1" id="KW-1133">Transmembrane helix</keyword>
<feature type="transmembrane region" description="Helical" evidence="1">
    <location>
        <begin position="47"/>
        <end position="68"/>
    </location>
</feature>
<keyword evidence="3" id="KW-1185">Reference proteome</keyword>
<reference evidence="2 3" key="1">
    <citation type="submission" date="2018-08" db="EMBL/GenBank/DDBJ databases">
        <title>Acidipila sp. 4G-K13, an acidobacterium isolated from forest soil.</title>
        <authorList>
            <person name="Gao Z.-H."/>
            <person name="Qiu L.-H."/>
        </authorList>
    </citation>
    <scope>NUCLEOTIDE SEQUENCE [LARGE SCALE GENOMIC DNA]</scope>
    <source>
        <strain evidence="2 3">4G-K13</strain>
    </source>
</reference>